<dbReference type="Proteomes" id="UP001645859">
    <property type="component" value="Unassembled WGS sequence"/>
</dbReference>
<sequence>MPAPSPARKLYLLAERHRAPRAQIVGALAERLVRDLGVPGPAAVAGLHPEQLSAACRSELDALFDRHLPSGHDDPLAWAIEALEGRRAHRTTHHTPPALVWLMLDLAGEVTGTVYDRAAGTGGLLLAAAARHPGATTLVGQEIDPISHAAALISAELAGVEINLGRPGDTLSEPQHHALAVDLVLANPPWKRATNRAWVEHCISALAADGRAVLLLPASVCTDQQGCWTEYRANLVSTGLLRAVLALPRDQFRGTATPCVIWVIERGAPADGVLMVDARNWEGGVLPAGVLVSAEEIGGRGWQLNPATYSGDTPAEQVLRDVADVQPSPSGEILGSRHWLPEGEEGVAVVEARNLDGLVIGEMRRVSAEDAERLAKYRVVPGDVLIARRGRLNRVAFVGEEHAGAVYGTSVIRVRPRDGVDAATLLETLRSPQVQGWLAGRSTGSTLPHVTAAIVGGVPITGVEAVERAVKPTSQRGGVQLG</sequence>
<evidence type="ECO:0000256" key="1">
    <source>
        <dbReference type="ARBA" id="ARBA00022747"/>
    </source>
</evidence>
<proteinExistence type="predicted"/>
<comment type="caution">
    <text evidence="4">The sequence shown here is derived from an EMBL/GenBank/DDBJ whole genome shotgun (WGS) entry which is preliminary data.</text>
</comment>
<name>A0ABS1SG50_9MICO</name>
<evidence type="ECO:0000259" key="3">
    <source>
        <dbReference type="Pfam" id="PF02384"/>
    </source>
</evidence>
<dbReference type="SUPFAM" id="SSF53335">
    <property type="entry name" value="S-adenosyl-L-methionine-dependent methyltransferases"/>
    <property type="match status" value="1"/>
</dbReference>
<accession>A0ABS1SG50</accession>
<dbReference type="InterPro" id="IPR029063">
    <property type="entry name" value="SAM-dependent_MTases_sf"/>
</dbReference>
<reference evidence="4 5" key="1">
    <citation type="submission" date="2018-09" db="EMBL/GenBank/DDBJ databases">
        <title>Comparative genomics of Leucobacter spp.</title>
        <authorList>
            <person name="Reis A.C."/>
            <person name="Kolvenbach B.A."/>
            <person name="Corvini P.F.X."/>
            <person name="Nunes O.C."/>
        </authorList>
    </citation>
    <scope>NUCLEOTIDE SEQUENCE [LARGE SCALE GENOMIC DNA]</scope>
    <source>
        <strain evidence="4 5">TAN 31504</strain>
    </source>
</reference>
<dbReference type="InterPro" id="IPR052916">
    <property type="entry name" value="Type-I_RE_MTase_Subunit"/>
</dbReference>
<gene>
    <name evidence="4" type="ORF">D3230_09610</name>
</gene>
<dbReference type="Gene3D" id="3.40.50.150">
    <property type="entry name" value="Vaccinia Virus protein VP39"/>
    <property type="match status" value="2"/>
</dbReference>
<dbReference type="Pfam" id="PF02384">
    <property type="entry name" value="N6_Mtase"/>
    <property type="match status" value="1"/>
</dbReference>
<evidence type="ECO:0000256" key="2">
    <source>
        <dbReference type="ARBA" id="ARBA00023125"/>
    </source>
</evidence>
<protein>
    <recommendedName>
        <fullName evidence="3">DNA methylase adenine-specific domain-containing protein</fullName>
    </recommendedName>
</protein>
<dbReference type="InterPro" id="IPR003356">
    <property type="entry name" value="DNA_methylase_A-5"/>
</dbReference>
<feature type="domain" description="DNA methylase adenine-specific" evidence="3">
    <location>
        <begin position="93"/>
        <end position="280"/>
    </location>
</feature>
<dbReference type="PRINTS" id="PR00507">
    <property type="entry name" value="N12N6MTFRASE"/>
</dbReference>
<dbReference type="Gene3D" id="3.90.220.20">
    <property type="entry name" value="DNA methylase specificity domains"/>
    <property type="match status" value="1"/>
</dbReference>
<keyword evidence="2" id="KW-0238">DNA-binding</keyword>
<organism evidence="4 5">
    <name type="scientific">Leucobacter chromiireducens subsp. solipictus</name>
    <dbReference type="NCBI Taxonomy" id="398235"/>
    <lineage>
        <taxon>Bacteria</taxon>
        <taxon>Bacillati</taxon>
        <taxon>Actinomycetota</taxon>
        <taxon>Actinomycetes</taxon>
        <taxon>Micrococcales</taxon>
        <taxon>Microbacteriaceae</taxon>
        <taxon>Leucobacter</taxon>
    </lineage>
</organism>
<dbReference type="RefSeq" id="WP_202344802.1">
    <property type="nucleotide sequence ID" value="NZ_BAAAPI010000006.1"/>
</dbReference>
<dbReference type="SUPFAM" id="SSF116734">
    <property type="entry name" value="DNA methylase specificity domain"/>
    <property type="match status" value="1"/>
</dbReference>
<dbReference type="PANTHER" id="PTHR42998">
    <property type="entry name" value="TYPE I RESTRICTION ENZYME HINDVIIP M PROTEIN-RELATED"/>
    <property type="match status" value="1"/>
</dbReference>
<dbReference type="InterPro" id="IPR044946">
    <property type="entry name" value="Restrct_endonuc_typeI_TRD_sf"/>
</dbReference>
<evidence type="ECO:0000313" key="4">
    <source>
        <dbReference type="EMBL" id="MBL3679542.1"/>
    </source>
</evidence>
<dbReference type="EMBL" id="QYAC01000004">
    <property type="protein sequence ID" value="MBL3679542.1"/>
    <property type="molecule type" value="Genomic_DNA"/>
</dbReference>
<dbReference type="PANTHER" id="PTHR42998:SF1">
    <property type="entry name" value="TYPE I RESTRICTION ENZYME HINDI METHYLASE SUBUNIT"/>
    <property type="match status" value="1"/>
</dbReference>
<evidence type="ECO:0000313" key="5">
    <source>
        <dbReference type="Proteomes" id="UP001645859"/>
    </source>
</evidence>
<keyword evidence="1" id="KW-0680">Restriction system</keyword>
<keyword evidence="5" id="KW-1185">Reference proteome</keyword>